<comment type="caution">
    <text evidence="3">The sequence shown here is derived from an EMBL/GenBank/DDBJ whole genome shotgun (WGS) entry which is preliminary data.</text>
</comment>
<dbReference type="AlphaFoldDB" id="A0A086T842"/>
<dbReference type="PROSITE" id="PS50181">
    <property type="entry name" value="FBOX"/>
    <property type="match status" value="1"/>
</dbReference>
<dbReference type="InterPro" id="IPR039719">
    <property type="entry name" value="FBXO28"/>
</dbReference>
<dbReference type="PANTHER" id="PTHR13252">
    <property type="entry name" value="F-BOX ONLY PROTEIN 28"/>
    <property type="match status" value="1"/>
</dbReference>
<accession>A0A086T842</accession>
<dbReference type="InterPro" id="IPR036047">
    <property type="entry name" value="F-box-like_dom_sf"/>
</dbReference>
<proteinExistence type="predicted"/>
<organism evidence="3 4">
    <name type="scientific">Hapsidospora chrysogenum (strain ATCC 11550 / CBS 779.69 / DSM 880 / IAM 14645 / JCM 23072 / IMI 49137)</name>
    <name type="common">Acremonium chrysogenum</name>
    <dbReference type="NCBI Taxonomy" id="857340"/>
    <lineage>
        <taxon>Eukaryota</taxon>
        <taxon>Fungi</taxon>
        <taxon>Dikarya</taxon>
        <taxon>Ascomycota</taxon>
        <taxon>Pezizomycotina</taxon>
        <taxon>Sordariomycetes</taxon>
        <taxon>Hypocreomycetidae</taxon>
        <taxon>Hypocreales</taxon>
        <taxon>Bionectriaceae</taxon>
        <taxon>Hapsidospora</taxon>
    </lineage>
</organism>
<dbReference type="STRING" id="857340.A0A086T842"/>
<evidence type="ECO:0000259" key="2">
    <source>
        <dbReference type="PROSITE" id="PS50181"/>
    </source>
</evidence>
<evidence type="ECO:0000313" key="3">
    <source>
        <dbReference type="EMBL" id="KFH45524.1"/>
    </source>
</evidence>
<dbReference type="EMBL" id="JPKY01000031">
    <property type="protein sequence ID" value="KFH45524.1"/>
    <property type="molecule type" value="Genomic_DNA"/>
</dbReference>
<dbReference type="InterPro" id="IPR001810">
    <property type="entry name" value="F-box_dom"/>
</dbReference>
<dbReference type="OrthoDB" id="3219396at2759"/>
<protein>
    <recommendedName>
        <fullName evidence="2">F-box domain-containing protein</fullName>
    </recommendedName>
</protein>
<dbReference type="HOGENOM" id="CLU_030037_0_0_1"/>
<dbReference type="GO" id="GO:0000209">
    <property type="term" value="P:protein polyubiquitination"/>
    <property type="evidence" value="ECO:0007669"/>
    <property type="project" value="TreeGrafter"/>
</dbReference>
<dbReference type="Proteomes" id="UP000029964">
    <property type="component" value="Unassembled WGS sequence"/>
</dbReference>
<dbReference type="SUPFAM" id="SSF81383">
    <property type="entry name" value="F-box domain"/>
    <property type="match status" value="1"/>
</dbReference>
<feature type="region of interest" description="Disordered" evidence="1">
    <location>
        <begin position="72"/>
        <end position="113"/>
    </location>
</feature>
<feature type="domain" description="F-box" evidence="2">
    <location>
        <begin position="10"/>
        <end position="50"/>
    </location>
</feature>
<sequence length="631" mass="70531">MDQNSWPALFPDELWLQIIEYLEPRDIARLQRVSTKLRLLGLDNNLWRSRCFENSNWYQTLNNRRTSRALVSSSDDVDVHRPPLHSISRDRPAEGRGEDETTRGACSSKHAQKLRDMENWDPTFPHEPVLWYDEYIQREGPICVNWLEAPRMSEGDVEAIMEARGIALYSPYDGDDGIGTKLAVAPLDDGSVCLWDINGTRGRRGGILAKSQPDALYMEGFGGPSERLRSQRLDSSISDRVSIDNHSHRAYFAVQSHLIEVDLNRLDVVSRDSFEWSITTLSAIHPERPLMVGTSLGIHFHDFRARARATQDAPERVDGQSQQDADVFRSIFDPKPLPPYASLSQPTPTNIVYLPQSPQGGSLSLVTEDFYVSGRFSSILHYDLRKFPHIVDSIHSGAFINSMAALPYPFSAVDHEVRRLAEASAEKVEEMKSREGCSLIAGGGYKQKGSLEVYGLSSGQSAGVRGTAIKNSAMKNRFTAAPSPIFSVANHGTKIVFSDGFGNLTWFERDGITDCRRVRIGHSGSDGRRPRVDGDARFDDTARKIVSTRTKHGETRPNNDDILFWTGERLGLVSFTGAPLYGEKDFMDGEGEEDGEARARREYAERMREALERQADEVRFMGSLGLGAVGS</sequence>
<dbReference type="Gene3D" id="1.20.1280.50">
    <property type="match status" value="1"/>
</dbReference>
<feature type="compositionally biased region" description="Basic and acidic residues" evidence="1">
    <location>
        <begin position="77"/>
        <end position="102"/>
    </location>
</feature>
<dbReference type="PANTHER" id="PTHR13252:SF9">
    <property type="entry name" value="F-BOX ONLY PROTEIN 28"/>
    <property type="match status" value="1"/>
</dbReference>
<evidence type="ECO:0000313" key="4">
    <source>
        <dbReference type="Proteomes" id="UP000029964"/>
    </source>
</evidence>
<dbReference type="Pfam" id="PF12937">
    <property type="entry name" value="F-box-like"/>
    <property type="match status" value="1"/>
</dbReference>
<gene>
    <name evidence="3" type="ORF">ACRE_036800</name>
</gene>
<name>A0A086T842_HAPC1</name>
<reference evidence="4" key="1">
    <citation type="journal article" date="2014" name="Genome Announc.">
        <title>Genome sequence and annotation of Acremonium chrysogenum, producer of the beta-lactam antibiotic cephalosporin C.</title>
        <authorList>
            <person name="Terfehr D."/>
            <person name="Dahlmann T.A."/>
            <person name="Specht T."/>
            <person name="Zadra I."/>
            <person name="Kuernsteiner H."/>
            <person name="Kueck U."/>
        </authorList>
    </citation>
    <scope>NUCLEOTIDE SEQUENCE [LARGE SCALE GENOMIC DNA]</scope>
    <source>
        <strain evidence="4">ATCC 11550 / CBS 779.69 / DSM 880 / IAM 14645 / JCM 23072 / IMI 49137</strain>
    </source>
</reference>
<keyword evidence="4" id="KW-1185">Reference proteome</keyword>
<evidence type="ECO:0000256" key="1">
    <source>
        <dbReference type="SAM" id="MobiDB-lite"/>
    </source>
</evidence>
<dbReference type="SMART" id="SM00256">
    <property type="entry name" value="FBOX"/>
    <property type="match status" value="1"/>
</dbReference>